<evidence type="ECO:0000256" key="1">
    <source>
        <dbReference type="SAM" id="Phobius"/>
    </source>
</evidence>
<organism evidence="2 3">
    <name type="scientific">Kribbella koreensis</name>
    <dbReference type="NCBI Taxonomy" id="57909"/>
    <lineage>
        <taxon>Bacteria</taxon>
        <taxon>Bacillati</taxon>
        <taxon>Actinomycetota</taxon>
        <taxon>Actinomycetes</taxon>
        <taxon>Propionibacteriales</taxon>
        <taxon>Kribbellaceae</taxon>
        <taxon>Kribbella</taxon>
    </lineage>
</organism>
<evidence type="ECO:0000313" key="3">
    <source>
        <dbReference type="Proteomes" id="UP001500542"/>
    </source>
</evidence>
<accession>A0ABN1QB92</accession>
<keyword evidence="3" id="KW-1185">Reference proteome</keyword>
<reference evidence="2 3" key="1">
    <citation type="journal article" date="2019" name="Int. J. Syst. Evol. Microbiol.">
        <title>The Global Catalogue of Microorganisms (GCM) 10K type strain sequencing project: providing services to taxonomists for standard genome sequencing and annotation.</title>
        <authorList>
            <consortium name="The Broad Institute Genomics Platform"/>
            <consortium name="The Broad Institute Genome Sequencing Center for Infectious Disease"/>
            <person name="Wu L."/>
            <person name="Ma J."/>
        </authorList>
    </citation>
    <scope>NUCLEOTIDE SEQUENCE [LARGE SCALE GENOMIC DNA]</scope>
    <source>
        <strain evidence="2 3">JCM 10977</strain>
    </source>
</reference>
<keyword evidence="1" id="KW-0812">Transmembrane</keyword>
<protein>
    <submittedName>
        <fullName evidence="2">Uncharacterized protein</fullName>
    </submittedName>
</protein>
<name>A0ABN1QB92_9ACTN</name>
<dbReference type="Proteomes" id="UP001500542">
    <property type="component" value="Unassembled WGS sequence"/>
</dbReference>
<dbReference type="EMBL" id="BAAAHK010000007">
    <property type="protein sequence ID" value="GAA0940209.1"/>
    <property type="molecule type" value="Genomic_DNA"/>
</dbReference>
<keyword evidence="1" id="KW-1133">Transmembrane helix</keyword>
<evidence type="ECO:0000313" key="2">
    <source>
        <dbReference type="EMBL" id="GAA0940209.1"/>
    </source>
</evidence>
<gene>
    <name evidence="2" type="ORF">GCM10009554_30700</name>
</gene>
<proteinExistence type="predicted"/>
<keyword evidence="1" id="KW-0472">Membrane</keyword>
<feature type="transmembrane region" description="Helical" evidence="1">
    <location>
        <begin position="40"/>
        <end position="63"/>
    </location>
</feature>
<comment type="caution">
    <text evidence="2">The sequence shown here is derived from an EMBL/GenBank/DDBJ whole genome shotgun (WGS) entry which is preliminary data.</text>
</comment>
<sequence length="64" mass="6375">MLTGSRLGPPPPGDRAAAAFKARYNPDPVAFAPRKRSKAIVAAVVAGATILVAGGAFAATLVLS</sequence>